<name>A0A7J6WLH0_THATH</name>
<evidence type="ECO:0000313" key="3">
    <source>
        <dbReference type="Proteomes" id="UP000554482"/>
    </source>
</evidence>
<accession>A0A7J6WLH0</accession>
<dbReference type="EMBL" id="JABWDY010013571">
    <property type="protein sequence ID" value="KAF5198214.1"/>
    <property type="molecule type" value="Genomic_DNA"/>
</dbReference>
<gene>
    <name evidence="2" type="ORF">FRX31_012198</name>
</gene>
<keyword evidence="3" id="KW-1185">Reference proteome</keyword>
<dbReference type="Proteomes" id="UP000554482">
    <property type="component" value="Unassembled WGS sequence"/>
</dbReference>
<feature type="region of interest" description="Disordered" evidence="1">
    <location>
        <begin position="33"/>
        <end position="67"/>
    </location>
</feature>
<organism evidence="2 3">
    <name type="scientific">Thalictrum thalictroides</name>
    <name type="common">Rue-anemone</name>
    <name type="synonym">Anemone thalictroides</name>
    <dbReference type="NCBI Taxonomy" id="46969"/>
    <lineage>
        <taxon>Eukaryota</taxon>
        <taxon>Viridiplantae</taxon>
        <taxon>Streptophyta</taxon>
        <taxon>Embryophyta</taxon>
        <taxon>Tracheophyta</taxon>
        <taxon>Spermatophyta</taxon>
        <taxon>Magnoliopsida</taxon>
        <taxon>Ranunculales</taxon>
        <taxon>Ranunculaceae</taxon>
        <taxon>Thalictroideae</taxon>
        <taxon>Thalictrum</taxon>
    </lineage>
</organism>
<evidence type="ECO:0000313" key="2">
    <source>
        <dbReference type="EMBL" id="KAF5198214.1"/>
    </source>
</evidence>
<comment type="caution">
    <text evidence="2">The sequence shown here is derived from an EMBL/GenBank/DDBJ whole genome shotgun (WGS) entry which is preliminary data.</text>
</comment>
<dbReference type="AlphaFoldDB" id="A0A7J6WLH0"/>
<proteinExistence type="predicted"/>
<protein>
    <submittedName>
        <fullName evidence="2">Uncharacterized protein</fullName>
    </submittedName>
</protein>
<evidence type="ECO:0000256" key="1">
    <source>
        <dbReference type="SAM" id="MobiDB-lite"/>
    </source>
</evidence>
<sequence>MLPNRNSRDSCIPVPSIGFYIMQIAVLQIETTRSREGEQVPLEEEASKSGSYMDVHAGNTLHRPSDGAGISEIEQMLKGKTLSRQVIL</sequence>
<reference evidence="2 3" key="1">
    <citation type="submission" date="2020-06" db="EMBL/GenBank/DDBJ databases">
        <title>Transcriptomic and genomic resources for Thalictrum thalictroides and T. hernandezii: Facilitating candidate gene discovery in an emerging model plant lineage.</title>
        <authorList>
            <person name="Arias T."/>
            <person name="Riano-Pachon D.M."/>
            <person name="Di Stilio V.S."/>
        </authorList>
    </citation>
    <scope>NUCLEOTIDE SEQUENCE [LARGE SCALE GENOMIC DNA]</scope>
    <source>
        <strain evidence="3">cv. WT478/WT964</strain>
        <tissue evidence="2">Leaves</tissue>
    </source>
</reference>